<feature type="chain" id="PRO_5034778865" evidence="2">
    <location>
        <begin position="24"/>
        <end position="425"/>
    </location>
</feature>
<gene>
    <name evidence="3" type="ORF">JDN41_13855</name>
</gene>
<accession>A0A8I1GEP8</accession>
<dbReference type="AlphaFoldDB" id="A0A8I1GEP8"/>
<dbReference type="SUPFAM" id="SSF52266">
    <property type="entry name" value="SGNH hydrolase"/>
    <property type="match status" value="1"/>
</dbReference>
<dbReference type="RefSeq" id="WP_155955174.1">
    <property type="nucleotide sequence ID" value="NZ_JAEMUK010000079.1"/>
</dbReference>
<evidence type="ECO:0000313" key="4">
    <source>
        <dbReference type="Proteomes" id="UP000623250"/>
    </source>
</evidence>
<feature type="compositionally biased region" description="Basic and acidic residues" evidence="1">
    <location>
        <begin position="405"/>
        <end position="425"/>
    </location>
</feature>
<dbReference type="EMBL" id="JAEMUK010000079">
    <property type="protein sequence ID" value="MBJ7544635.1"/>
    <property type="molecule type" value="Genomic_DNA"/>
</dbReference>
<dbReference type="Pfam" id="PF04311">
    <property type="entry name" value="DUF459"/>
    <property type="match status" value="1"/>
</dbReference>
<keyword evidence="4" id="KW-1185">Reference proteome</keyword>
<feature type="region of interest" description="Disordered" evidence="1">
    <location>
        <begin position="402"/>
        <end position="425"/>
    </location>
</feature>
<dbReference type="InterPro" id="IPR036514">
    <property type="entry name" value="SGNH_hydro_sf"/>
</dbReference>
<name>A0A8I1GEP8_9HYPH</name>
<sequence>MTSISRALAVFFMTAIVVFAALAAGSGTLLAQTPNPLSSSYVTPFPQTDRYQVRVIGDWLGSGLTNGLQDAFKQDASVQIQDASKSNYGLARPEQIGLFGDIDKLTASNPPVNIAVVMLGVNDATSMKAPTATGRLQVGTAEWKDAYGREAEKLIRKLKAANIAVYWLGLPVMASSQRNDAVAAMNDAVRQAAYVNGAKFIDTSAGFTDQSGAYAAYGPDLTGQTKRLREGDGVGFTAAGSRKLANYVEIVLRRDLAQAKAQRNIPLAGDEEEQARVVPGNRSAKSAGGKSAWTTEMGARTDGAPAAATEPATKATTDKDNTPASTAASATAATATDDQRREQAAFAGASGFQGGELIFGDLADGMTAIAVISPVGEFSMREIQRQTPLADRLYFKVLSRGDALPPKDGRADDFTWREDSAASQQ</sequence>
<feature type="compositionally biased region" description="Low complexity" evidence="1">
    <location>
        <begin position="304"/>
        <end position="315"/>
    </location>
</feature>
<keyword evidence="2" id="KW-0732">Signal</keyword>
<dbReference type="Proteomes" id="UP000623250">
    <property type="component" value="Unassembled WGS sequence"/>
</dbReference>
<feature type="compositionally biased region" description="Low complexity" evidence="1">
    <location>
        <begin position="324"/>
        <end position="336"/>
    </location>
</feature>
<dbReference type="InterPro" id="IPR007407">
    <property type="entry name" value="DUF459"/>
</dbReference>
<evidence type="ECO:0000313" key="3">
    <source>
        <dbReference type="EMBL" id="MBJ7544635.1"/>
    </source>
</evidence>
<evidence type="ECO:0000256" key="1">
    <source>
        <dbReference type="SAM" id="MobiDB-lite"/>
    </source>
</evidence>
<evidence type="ECO:0000256" key="2">
    <source>
        <dbReference type="SAM" id="SignalP"/>
    </source>
</evidence>
<organism evidence="3 4">
    <name type="scientific">Rhodomicrobium udaipurense</name>
    <dbReference type="NCBI Taxonomy" id="1202716"/>
    <lineage>
        <taxon>Bacteria</taxon>
        <taxon>Pseudomonadati</taxon>
        <taxon>Pseudomonadota</taxon>
        <taxon>Alphaproteobacteria</taxon>
        <taxon>Hyphomicrobiales</taxon>
        <taxon>Hyphomicrobiaceae</taxon>
        <taxon>Rhodomicrobium</taxon>
    </lineage>
</organism>
<comment type="caution">
    <text evidence="3">The sequence shown here is derived from an EMBL/GenBank/DDBJ whole genome shotgun (WGS) entry which is preliminary data.</text>
</comment>
<reference evidence="3 4" key="1">
    <citation type="submission" date="2020-12" db="EMBL/GenBank/DDBJ databases">
        <title>Revised draft genomes of Rhodomicrobium vannielii ATCC 17100 and Rhodomicrobium udaipurense JA643.</title>
        <authorList>
            <person name="Conners E.M."/>
            <person name="Davenport E.J."/>
            <person name="Bose A."/>
        </authorList>
    </citation>
    <scope>NUCLEOTIDE SEQUENCE [LARGE SCALE GENOMIC DNA]</scope>
    <source>
        <strain evidence="3 4">JA643</strain>
    </source>
</reference>
<protein>
    <submittedName>
        <fullName evidence="3">DUF459 domain-containing protein</fullName>
    </submittedName>
</protein>
<dbReference type="GO" id="GO:0016788">
    <property type="term" value="F:hydrolase activity, acting on ester bonds"/>
    <property type="evidence" value="ECO:0007669"/>
    <property type="project" value="UniProtKB-ARBA"/>
</dbReference>
<proteinExistence type="predicted"/>
<dbReference type="Gene3D" id="3.40.50.1110">
    <property type="entry name" value="SGNH hydrolase"/>
    <property type="match status" value="1"/>
</dbReference>
<feature type="region of interest" description="Disordered" evidence="1">
    <location>
        <begin position="267"/>
        <end position="339"/>
    </location>
</feature>
<feature type="signal peptide" evidence="2">
    <location>
        <begin position="1"/>
        <end position="23"/>
    </location>
</feature>